<accession>A0ABP7DQP7</accession>
<evidence type="ECO:0000256" key="1">
    <source>
        <dbReference type="ARBA" id="ARBA00023015"/>
    </source>
</evidence>
<dbReference type="Gene3D" id="1.10.10.10">
    <property type="entry name" value="Winged helix-like DNA-binding domain superfamily/Winged helix DNA-binding domain"/>
    <property type="match status" value="1"/>
</dbReference>
<dbReference type="InterPro" id="IPR050707">
    <property type="entry name" value="HTH_MetabolicPath_Reg"/>
</dbReference>
<evidence type="ECO:0008006" key="9">
    <source>
        <dbReference type="Google" id="ProtNLM"/>
    </source>
</evidence>
<reference evidence="8" key="1">
    <citation type="journal article" date="2019" name="Int. J. Syst. Evol. Microbiol.">
        <title>The Global Catalogue of Microorganisms (GCM) 10K type strain sequencing project: providing services to taxonomists for standard genome sequencing and annotation.</title>
        <authorList>
            <consortium name="The Broad Institute Genomics Platform"/>
            <consortium name="The Broad Institute Genome Sequencing Center for Infectious Disease"/>
            <person name="Wu L."/>
            <person name="Ma J."/>
        </authorList>
    </citation>
    <scope>NUCLEOTIDE SEQUENCE [LARGE SCALE GENOMIC DNA]</scope>
    <source>
        <strain evidence="8">JCM 16904</strain>
    </source>
</reference>
<protein>
    <recommendedName>
        <fullName evidence="9">DNA-binding transcriptional regulator, IclR family</fullName>
    </recommendedName>
</protein>
<dbReference type="SUPFAM" id="SSF55781">
    <property type="entry name" value="GAF domain-like"/>
    <property type="match status" value="1"/>
</dbReference>
<organism evidence="7 8">
    <name type="scientific">Nonomuraea antimicrobica</name>
    <dbReference type="NCBI Taxonomy" id="561173"/>
    <lineage>
        <taxon>Bacteria</taxon>
        <taxon>Bacillati</taxon>
        <taxon>Actinomycetota</taxon>
        <taxon>Actinomycetes</taxon>
        <taxon>Streptosporangiales</taxon>
        <taxon>Streptosporangiaceae</taxon>
        <taxon>Nonomuraea</taxon>
    </lineage>
</organism>
<evidence type="ECO:0000259" key="6">
    <source>
        <dbReference type="PROSITE" id="PS51078"/>
    </source>
</evidence>
<dbReference type="InterPro" id="IPR036390">
    <property type="entry name" value="WH_DNA-bd_sf"/>
</dbReference>
<dbReference type="RefSeq" id="WP_344892944.1">
    <property type="nucleotide sequence ID" value="NZ_BAAAZP010000198.1"/>
</dbReference>
<name>A0ABP7DQP7_9ACTN</name>
<dbReference type="InterPro" id="IPR014757">
    <property type="entry name" value="Tscrpt_reg_IclR_C"/>
</dbReference>
<feature type="domain" description="HTH iclR-type" evidence="5">
    <location>
        <begin position="13"/>
        <end position="74"/>
    </location>
</feature>
<evidence type="ECO:0000313" key="7">
    <source>
        <dbReference type="EMBL" id="GAA3708622.1"/>
    </source>
</evidence>
<dbReference type="PANTHER" id="PTHR30136">
    <property type="entry name" value="HELIX-TURN-HELIX TRANSCRIPTIONAL REGULATOR, ICLR FAMILY"/>
    <property type="match status" value="1"/>
</dbReference>
<dbReference type="EMBL" id="BAAAZP010000198">
    <property type="protein sequence ID" value="GAA3708622.1"/>
    <property type="molecule type" value="Genomic_DNA"/>
</dbReference>
<dbReference type="PANTHER" id="PTHR30136:SF24">
    <property type="entry name" value="HTH-TYPE TRANSCRIPTIONAL REPRESSOR ALLR"/>
    <property type="match status" value="1"/>
</dbReference>
<evidence type="ECO:0000256" key="2">
    <source>
        <dbReference type="ARBA" id="ARBA00023125"/>
    </source>
</evidence>
<dbReference type="SMART" id="SM00346">
    <property type="entry name" value="HTH_ICLR"/>
    <property type="match status" value="1"/>
</dbReference>
<keyword evidence="2" id="KW-0238">DNA-binding</keyword>
<dbReference type="InterPro" id="IPR029016">
    <property type="entry name" value="GAF-like_dom_sf"/>
</dbReference>
<keyword evidence="1" id="KW-0805">Transcription regulation</keyword>
<feature type="region of interest" description="Disordered" evidence="4">
    <location>
        <begin position="218"/>
        <end position="242"/>
    </location>
</feature>
<sequence>MKATTGSTGSGGSPAVHKAARILFELAAHPEPTSPAELSRRLSIPKSSLADLCATLVETGMLVRDLEGRMRLGPRLPLIARGLTGGTALLEAFHRAVPAATALAGRTVVLTVLSGLDVAYLAVRPGDTPLPLTLKEGIRLPAWSTGTGQALLATLPDAMIEDLHRGEVPASPGDQHFDLARLMAAVATARAHGHAANTDTGTGTGQPHLADTAAVVHGPHGPLAAVGSVTRPPSPGESAPADADAVQALAYRMSEAIRRAPGQRHTPHDPA</sequence>
<dbReference type="InterPro" id="IPR005471">
    <property type="entry name" value="Tscrpt_reg_IclR_N"/>
</dbReference>
<keyword evidence="3" id="KW-0804">Transcription</keyword>
<dbReference type="Proteomes" id="UP001500902">
    <property type="component" value="Unassembled WGS sequence"/>
</dbReference>
<evidence type="ECO:0000313" key="8">
    <source>
        <dbReference type="Proteomes" id="UP001500902"/>
    </source>
</evidence>
<dbReference type="Gene3D" id="3.30.450.40">
    <property type="match status" value="1"/>
</dbReference>
<keyword evidence="8" id="KW-1185">Reference proteome</keyword>
<evidence type="ECO:0000256" key="4">
    <source>
        <dbReference type="SAM" id="MobiDB-lite"/>
    </source>
</evidence>
<feature type="domain" description="IclR-ED" evidence="6">
    <location>
        <begin position="75"/>
        <end position="263"/>
    </location>
</feature>
<comment type="caution">
    <text evidence="7">The sequence shown here is derived from an EMBL/GenBank/DDBJ whole genome shotgun (WGS) entry which is preliminary data.</text>
</comment>
<proteinExistence type="predicted"/>
<gene>
    <name evidence="7" type="ORF">GCM10022224_087670</name>
</gene>
<dbReference type="InterPro" id="IPR036388">
    <property type="entry name" value="WH-like_DNA-bd_sf"/>
</dbReference>
<dbReference type="PROSITE" id="PS51078">
    <property type="entry name" value="ICLR_ED"/>
    <property type="match status" value="1"/>
</dbReference>
<dbReference type="PROSITE" id="PS51077">
    <property type="entry name" value="HTH_ICLR"/>
    <property type="match status" value="1"/>
</dbReference>
<evidence type="ECO:0000256" key="3">
    <source>
        <dbReference type="ARBA" id="ARBA00023163"/>
    </source>
</evidence>
<evidence type="ECO:0000259" key="5">
    <source>
        <dbReference type="PROSITE" id="PS51077"/>
    </source>
</evidence>
<dbReference type="SUPFAM" id="SSF46785">
    <property type="entry name" value="Winged helix' DNA-binding domain"/>
    <property type="match status" value="1"/>
</dbReference>
<dbReference type="Pfam" id="PF09339">
    <property type="entry name" value="HTH_IclR"/>
    <property type="match status" value="1"/>
</dbReference>